<evidence type="ECO:0000313" key="3">
    <source>
        <dbReference type="Proteomes" id="UP000695562"/>
    </source>
</evidence>
<dbReference type="AlphaFoldDB" id="A0A8J4PSK7"/>
<evidence type="ECO:0000259" key="1">
    <source>
        <dbReference type="Pfam" id="PF13529"/>
    </source>
</evidence>
<accession>A0A8J4PSK7</accession>
<proteinExistence type="predicted"/>
<dbReference type="Pfam" id="PF13529">
    <property type="entry name" value="Peptidase_C39_2"/>
    <property type="match status" value="2"/>
</dbReference>
<dbReference type="Proteomes" id="UP000695562">
    <property type="component" value="Unassembled WGS sequence"/>
</dbReference>
<organism evidence="2 3">
    <name type="scientific">Polysphondylium violaceum</name>
    <dbReference type="NCBI Taxonomy" id="133409"/>
    <lineage>
        <taxon>Eukaryota</taxon>
        <taxon>Amoebozoa</taxon>
        <taxon>Evosea</taxon>
        <taxon>Eumycetozoa</taxon>
        <taxon>Dictyostelia</taxon>
        <taxon>Dictyosteliales</taxon>
        <taxon>Dictyosteliaceae</taxon>
        <taxon>Polysphondylium</taxon>
    </lineage>
</organism>
<evidence type="ECO:0000313" key="2">
    <source>
        <dbReference type="EMBL" id="KAF2072747.1"/>
    </source>
</evidence>
<dbReference type="EMBL" id="AJWJ01000251">
    <property type="protein sequence ID" value="KAF2072747.1"/>
    <property type="molecule type" value="Genomic_DNA"/>
</dbReference>
<reference evidence="2" key="1">
    <citation type="submission" date="2020-01" db="EMBL/GenBank/DDBJ databases">
        <title>Development of genomics and gene disruption for Polysphondylium violaceum indicates a role for the polyketide synthase stlB in stalk morphogenesis.</title>
        <authorList>
            <person name="Narita B."/>
            <person name="Kawabe Y."/>
            <person name="Kin K."/>
            <person name="Saito T."/>
            <person name="Gibbs R."/>
            <person name="Kuspa A."/>
            <person name="Muzny D."/>
            <person name="Queller D."/>
            <person name="Richards S."/>
            <person name="Strassman J."/>
            <person name="Sucgang R."/>
            <person name="Worley K."/>
            <person name="Schaap P."/>
        </authorList>
    </citation>
    <scope>NUCLEOTIDE SEQUENCE</scope>
    <source>
        <strain evidence="2">QSvi11</strain>
    </source>
</reference>
<dbReference type="PANTHER" id="PTHR37806">
    <property type="entry name" value="LMO0724 PROTEIN"/>
    <property type="match status" value="1"/>
</dbReference>
<name>A0A8J4PSK7_9MYCE</name>
<protein>
    <recommendedName>
        <fullName evidence="1">Peptidase C39-like domain-containing protein</fullName>
    </recommendedName>
</protein>
<dbReference type="OrthoDB" id="18308at2759"/>
<gene>
    <name evidence="2" type="ORF">CYY_005935</name>
</gene>
<comment type="caution">
    <text evidence="2">The sequence shown here is derived from an EMBL/GenBank/DDBJ whole genome shotgun (WGS) entry which is preliminary data.</text>
</comment>
<feature type="domain" description="Peptidase C39-like" evidence="1">
    <location>
        <begin position="12"/>
        <end position="108"/>
    </location>
</feature>
<keyword evidence="3" id="KW-1185">Reference proteome</keyword>
<feature type="domain" description="Peptidase C39-like" evidence="1">
    <location>
        <begin position="129"/>
        <end position="218"/>
    </location>
</feature>
<dbReference type="InterPro" id="IPR039564">
    <property type="entry name" value="Peptidase_C39-like"/>
</dbReference>
<sequence>MNESCVIEGIHSQYQYPILPTGCEVTAVSILLTYIGLCQEIVSKESLASIVIKEQDPDYTLNPPIGGNPYRAFIGSPYSKESFGVFHHPIRELIESICKSNNSPFHVQDLTIKSNHIHKYTLQDNESAQYITDRLEYFENTSNDSIDDSDIKVLENHLTTHKTPIVIWMTLELKPPRGITDIWYDVKNPSQPIHWVSPEHCALLSGYDSEFYYVHDPHTGKRESYDKILFLKRWRQMGRQAVTVVSSK</sequence>
<dbReference type="Gene3D" id="3.90.70.10">
    <property type="entry name" value="Cysteine proteinases"/>
    <property type="match status" value="1"/>
</dbReference>
<dbReference type="PANTHER" id="PTHR37806:SF1">
    <property type="entry name" value="PEPTIDASE C39-LIKE DOMAIN-CONTAINING PROTEIN"/>
    <property type="match status" value="1"/>
</dbReference>